<dbReference type="PROSITE" id="PS51999">
    <property type="entry name" value="ZF_GRF"/>
    <property type="match status" value="1"/>
</dbReference>
<dbReference type="GO" id="GO:0008270">
    <property type="term" value="F:zinc ion binding"/>
    <property type="evidence" value="ECO:0007669"/>
    <property type="project" value="UniProtKB-KW"/>
</dbReference>
<gene>
    <name evidence="7" type="ORF">N657DRAFT_643570</name>
</gene>
<keyword evidence="3" id="KW-0862">Zinc</keyword>
<accession>A0AAN6U1Q3</accession>
<organism evidence="7 8">
    <name type="scientific">Parathielavia appendiculata</name>
    <dbReference type="NCBI Taxonomy" id="2587402"/>
    <lineage>
        <taxon>Eukaryota</taxon>
        <taxon>Fungi</taxon>
        <taxon>Dikarya</taxon>
        <taxon>Ascomycota</taxon>
        <taxon>Pezizomycotina</taxon>
        <taxon>Sordariomycetes</taxon>
        <taxon>Sordariomycetidae</taxon>
        <taxon>Sordariales</taxon>
        <taxon>Chaetomiaceae</taxon>
        <taxon>Parathielavia</taxon>
    </lineage>
</organism>
<keyword evidence="1" id="KW-0479">Metal-binding</keyword>
<dbReference type="GeneID" id="87829353"/>
<evidence type="ECO:0000259" key="6">
    <source>
        <dbReference type="PROSITE" id="PS51999"/>
    </source>
</evidence>
<evidence type="ECO:0000313" key="8">
    <source>
        <dbReference type="Proteomes" id="UP001302602"/>
    </source>
</evidence>
<evidence type="ECO:0000256" key="2">
    <source>
        <dbReference type="ARBA" id="ARBA00022771"/>
    </source>
</evidence>
<sequence>MPLTSSTFENGSYSDGKWLCACDNPVQWRVVSKEGETKGQRFLRCNSQPQCSFFLWEVHEKNARKKLNERSSQPPTTPTSTTTQANALYLPTPSTAAWDSTLPTRTRGLPISNGTPTRSRGKAASLSSIKTDGENDEDDEDGNNSTLLPQIITRLRSDGVLLKPSTREYLGHLLREQSAIDVAKLQTRNDTIARLCKELDRLTVKANVDVP</sequence>
<dbReference type="EMBL" id="MU853226">
    <property type="protein sequence ID" value="KAK4124813.1"/>
    <property type="molecule type" value="Genomic_DNA"/>
</dbReference>
<keyword evidence="8" id="KW-1185">Reference proteome</keyword>
<proteinExistence type="predicted"/>
<feature type="domain" description="GRF-type" evidence="6">
    <location>
        <begin position="20"/>
        <end position="60"/>
    </location>
</feature>
<dbReference type="InterPro" id="IPR010666">
    <property type="entry name" value="Znf_GRF"/>
</dbReference>
<name>A0AAN6U1Q3_9PEZI</name>
<dbReference type="Proteomes" id="UP001302602">
    <property type="component" value="Unassembled WGS sequence"/>
</dbReference>
<protein>
    <recommendedName>
        <fullName evidence="6">GRF-type domain-containing protein</fullName>
    </recommendedName>
</protein>
<evidence type="ECO:0000313" key="7">
    <source>
        <dbReference type="EMBL" id="KAK4124813.1"/>
    </source>
</evidence>
<evidence type="ECO:0000256" key="5">
    <source>
        <dbReference type="SAM" id="MobiDB-lite"/>
    </source>
</evidence>
<comment type="caution">
    <text evidence="7">The sequence shown here is derived from an EMBL/GenBank/DDBJ whole genome shotgun (WGS) entry which is preliminary data.</text>
</comment>
<evidence type="ECO:0000256" key="1">
    <source>
        <dbReference type="ARBA" id="ARBA00022723"/>
    </source>
</evidence>
<feature type="compositionally biased region" description="Polar residues" evidence="5">
    <location>
        <begin position="92"/>
        <end position="104"/>
    </location>
</feature>
<feature type="region of interest" description="Disordered" evidence="5">
    <location>
        <begin position="65"/>
        <end position="145"/>
    </location>
</feature>
<evidence type="ECO:0000256" key="3">
    <source>
        <dbReference type="ARBA" id="ARBA00022833"/>
    </source>
</evidence>
<evidence type="ECO:0000256" key="4">
    <source>
        <dbReference type="PROSITE-ProRule" id="PRU01343"/>
    </source>
</evidence>
<keyword evidence="2 4" id="KW-0863">Zinc-finger</keyword>
<dbReference type="RefSeq" id="XP_062648584.1">
    <property type="nucleotide sequence ID" value="XM_062792584.1"/>
</dbReference>
<reference evidence="7" key="2">
    <citation type="submission" date="2023-05" db="EMBL/GenBank/DDBJ databases">
        <authorList>
            <consortium name="Lawrence Berkeley National Laboratory"/>
            <person name="Steindorff A."/>
            <person name="Hensen N."/>
            <person name="Bonometti L."/>
            <person name="Westerberg I."/>
            <person name="Brannstrom I.O."/>
            <person name="Guillou S."/>
            <person name="Cros-Aarteil S."/>
            <person name="Calhoun S."/>
            <person name="Haridas S."/>
            <person name="Kuo A."/>
            <person name="Mondo S."/>
            <person name="Pangilinan J."/>
            <person name="Riley R."/>
            <person name="Labutti K."/>
            <person name="Andreopoulos B."/>
            <person name="Lipzen A."/>
            <person name="Chen C."/>
            <person name="Yanf M."/>
            <person name="Daum C."/>
            <person name="Ng V."/>
            <person name="Clum A."/>
            <person name="Ohm R."/>
            <person name="Martin F."/>
            <person name="Silar P."/>
            <person name="Natvig D."/>
            <person name="Lalanne C."/>
            <person name="Gautier V."/>
            <person name="Ament-Velasquez S.L."/>
            <person name="Kruys A."/>
            <person name="Hutchinson M.I."/>
            <person name="Powell A.J."/>
            <person name="Barry K."/>
            <person name="Miller A.N."/>
            <person name="Grigoriev I.V."/>
            <person name="Debuchy R."/>
            <person name="Gladieux P."/>
            <person name="Thoren M.H."/>
            <person name="Johannesson H."/>
        </authorList>
    </citation>
    <scope>NUCLEOTIDE SEQUENCE</scope>
    <source>
        <strain evidence="7">CBS 731.68</strain>
    </source>
</reference>
<reference evidence="7" key="1">
    <citation type="journal article" date="2023" name="Mol. Phylogenet. Evol.">
        <title>Genome-scale phylogeny and comparative genomics of the fungal order Sordariales.</title>
        <authorList>
            <person name="Hensen N."/>
            <person name="Bonometti L."/>
            <person name="Westerberg I."/>
            <person name="Brannstrom I.O."/>
            <person name="Guillou S."/>
            <person name="Cros-Aarteil S."/>
            <person name="Calhoun S."/>
            <person name="Haridas S."/>
            <person name="Kuo A."/>
            <person name="Mondo S."/>
            <person name="Pangilinan J."/>
            <person name="Riley R."/>
            <person name="LaButti K."/>
            <person name="Andreopoulos B."/>
            <person name="Lipzen A."/>
            <person name="Chen C."/>
            <person name="Yan M."/>
            <person name="Daum C."/>
            <person name="Ng V."/>
            <person name="Clum A."/>
            <person name="Steindorff A."/>
            <person name="Ohm R.A."/>
            <person name="Martin F."/>
            <person name="Silar P."/>
            <person name="Natvig D.O."/>
            <person name="Lalanne C."/>
            <person name="Gautier V."/>
            <person name="Ament-Velasquez S.L."/>
            <person name="Kruys A."/>
            <person name="Hutchinson M.I."/>
            <person name="Powell A.J."/>
            <person name="Barry K."/>
            <person name="Miller A.N."/>
            <person name="Grigoriev I.V."/>
            <person name="Debuchy R."/>
            <person name="Gladieux P."/>
            <person name="Hiltunen Thoren M."/>
            <person name="Johannesson H."/>
        </authorList>
    </citation>
    <scope>NUCLEOTIDE SEQUENCE</scope>
    <source>
        <strain evidence="7">CBS 731.68</strain>
    </source>
</reference>
<dbReference type="AlphaFoldDB" id="A0AAN6U1Q3"/>
<feature type="compositionally biased region" description="Low complexity" evidence="5">
    <location>
        <begin position="71"/>
        <end position="84"/>
    </location>
</feature>
<dbReference type="Pfam" id="PF06839">
    <property type="entry name" value="Zn_ribbon_GRF"/>
    <property type="match status" value="1"/>
</dbReference>